<dbReference type="EMBL" id="JAWXYC010000001">
    <property type="protein sequence ID" value="MDX5950134.1"/>
    <property type="molecule type" value="Genomic_DNA"/>
</dbReference>
<evidence type="ECO:0000313" key="1">
    <source>
        <dbReference type="EMBL" id="MDX5950134.1"/>
    </source>
</evidence>
<proteinExistence type="predicted"/>
<evidence type="ECO:0000313" key="2">
    <source>
        <dbReference type="EMBL" id="QCO12489.1"/>
    </source>
</evidence>
<dbReference type="Proteomes" id="UP001277471">
    <property type="component" value="Unassembled WGS sequence"/>
</dbReference>
<name>A0A4D8QZP0_AZOBR</name>
<evidence type="ECO:0000313" key="4">
    <source>
        <dbReference type="Proteomes" id="UP001277471"/>
    </source>
</evidence>
<evidence type="ECO:0000313" key="3">
    <source>
        <dbReference type="Proteomes" id="UP000298774"/>
    </source>
</evidence>
<protein>
    <submittedName>
        <fullName evidence="2">Uncharacterized protein</fullName>
    </submittedName>
</protein>
<gene>
    <name evidence="2" type="ORF">D3868_25875</name>
    <name evidence="1" type="ORF">SIM66_02760</name>
</gene>
<keyword evidence="2" id="KW-0614">Plasmid</keyword>
<dbReference type="Proteomes" id="UP000298774">
    <property type="component" value="Plasmid p3"/>
</dbReference>
<accession>A0A4D8QZP0</accession>
<dbReference type="EMBL" id="CP032342">
    <property type="protein sequence ID" value="QCO12489.1"/>
    <property type="molecule type" value="Genomic_DNA"/>
</dbReference>
<dbReference type="GeneID" id="56447459"/>
<dbReference type="RefSeq" id="WP_035681688.1">
    <property type="nucleotide sequence ID" value="NZ_CP032342.1"/>
</dbReference>
<keyword evidence="4" id="KW-1185">Reference proteome</keyword>
<sequence>MMPTGDLAEVEHLHAELMNAIALALASGRHRDQDLLFLFQWVHEVGQAEAMDRVQSVASEAPDRTTEMDCQSVLRSLVCTPAHTPLGIAAKLAVACAMFDAFKMAQEAPGGPVAPHVILSAFFDAMAQAQLLPLERPSLPH</sequence>
<dbReference type="AlphaFoldDB" id="A0A4D8QZP0"/>
<reference evidence="2 3" key="1">
    <citation type="submission" date="2018-09" db="EMBL/GenBank/DDBJ databases">
        <title>Whole genome based analysis of evolution and adaptive divergence in Indian and Brazilian strains of Azospirillum brasilense.</title>
        <authorList>
            <person name="Singh C."/>
            <person name="Tripathi A.K."/>
        </authorList>
    </citation>
    <scope>NUCLEOTIDE SEQUENCE [LARGE SCALE GENOMIC DNA]</scope>
    <source>
        <strain evidence="2 3">MTCC4038</strain>
        <plasmid evidence="2 3">p3</plasmid>
    </source>
</reference>
<reference evidence="1 4" key="2">
    <citation type="submission" date="2023-11" db="EMBL/GenBank/DDBJ databases">
        <title>MicrobeMod: A computational toolkit for identifying prokaryotic methylation and restriction-modification with nanopore sequencing.</title>
        <authorList>
            <person name="Crits-Christoph A."/>
            <person name="Kang S.C."/>
            <person name="Lee H."/>
            <person name="Ostrov N."/>
        </authorList>
    </citation>
    <scope>NUCLEOTIDE SEQUENCE [LARGE SCALE GENOMIC DNA]</scope>
    <source>
        <strain evidence="1 4">ATCC 29145</strain>
    </source>
</reference>
<organism evidence="2 3">
    <name type="scientific">Azospirillum brasilense</name>
    <dbReference type="NCBI Taxonomy" id="192"/>
    <lineage>
        <taxon>Bacteria</taxon>
        <taxon>Pseudomonadati</taxon>
        <taxon>Pseudomonadota</taxon>
        <taxon>Alphaproteobacteria</taxon>
        <taxon>Rhodospirillales</taxon>
        <taxon>Azospirillaceae</taxon>
        <taxon>Azospirillum</taxon>
    </lineage>
</organism>
<geneLocation type="plasmid" evidence="2 3">
    <name>p3</name>
</geneLocation>